<dbReference type="GO" id="GO:0006508">
    <property type="term" value="P:proteolysis"/>
    <property type="evidence" value="ECO:0007669"/>
    <property type="project" value="InterPro"/>
</dbReference>
<dbReference type="InterPro" id="IPR013783">
    <property type="entry name" value="Ig-like_fold"/>
</dbReference>
<dbReference type="InterPro" id="IPR029045">
    <property type="entry name" value="ClpP/crotonase-like_dom_sf"/>
</dbReference>
<dbReference type="CDD" id="cd02859">
    <property type="entry name" value="E_set_AMPKbeta_like_N"/>
    <property type="match status" value="1"/>
</dbReference>
<dbReference type="SUPFAM" id="SSF81296">
    <property type="entry name" value="E set domains"/>
    <property type="match status" value="1"/>
</dbReference>
<dbReference type="SUPFAM" id="SSF52096">
    <property type="entry name" value="ClpP/crotonase"/>
    <property type="match status" value="1"/>
</dbReference>
<keyword evidence="4" id="KW-1185">Reference proteome</keyword>
<sequence length="434" mass="49036">MKPVINLVIYLLLTLHAATAQVTKEQKSEAIDSVIKLMNERYIFPETAKKIELHLRKQQSNKAYDTISSAEAFAAKLTTDVRSICHDKHVTIRYSAEPLAINRNNDLMQISEEERKGYAEFLRFENYGVKKLEVLRGNIGYIDFKFLCGTEYAGDFYAAMMNYVQHTDALIIDFRHCGGAMSDNVIPFLCSYFFTDKTHLNDLYWRERNFTQQTWTQVVVPGKKYLNKPIYILTSGGTFSGAEEMAYDLKNLKRATIIGEVTGGGANPGGSVNLTKHFNMFLPVGRAINPITKTNWEGVGVQPDSLIMPRLALQKAHILAMKSSFNTSTDPGWKDELIRLIAQVEKETPVFTKVTFRLKGYANAKEVSVAGSFNEWSASSAKMKRQGDEWIVETIAEPGKHMYKFVIDGQWIIDPGNKETEMENGYSNSVVIVK</sequence>
<gene>
    <name evidence="3" type="ORF">H4075_15035</name>
</gene>
<dbReference type="PANTHER" id="PTHR11261:SF3">
    <property type="entry name" value="RETINOL-BINDING PROTEIN 3"/>
    <property type="match status" value="1"/>
</dbReference>
<keyword evidence="1" id="KW-0732">Signal</keyword>
<accession>A0A7G5XD35</accession>
<evidence type="ECO:0000313" key="3">
    <source>
        <dbReference type="EMBL" id="QNA43388.1"/>
    </source>
</evidence>
<dbReference type="CDD" id="cd07563">
    <property type="entry name" value="Peptidase_S41_IRBP"/>
    <property type="match status" value="1"/>
</dbReference>
<name>A0A7G5XD35_9BACT</name>
<dbReference type="GO" id="GO:0008236">
    <property type="term" value="F:serine-type peptidase activity"/>
    <property type="evidence" value="ECO:0007669"/>
    <property type="project" value="InterPro"/>
</dbReference>
<proteinExistence type="predicted"/>
<feature type="domain" description="Tail specific protease" evidence="2">
    <location>
        <begin position="111"/>
        <end position="308"/>
    </location>
</feature>
<dbReference type="Gene3D" id="2.60.40.10">
    <property type="entry name" value="Immunoglobulins"/>
    <property type="match status" value="1"/>
</dbReference>
<dbReference type="Proteomes" id="UP000515344">
    <property type="component" value="Chromosome"/>
</dbReference>
<dbReference type="Pfam" id="PF03572">
    <property type="entry name" value="Peptidase_S41"/>
    <property type="match status" value="1"/>
</dbReference>
<organism evidence="3 4">
    <name type="scientific">Lacibacter sediminis</name>
    <dbReference type="NCBI Taxonomy" id="2760713"/>
    <lineage>
        <taxon>Bacteria</taxon>
        <taxon>Pseudomonadati</taxon>
        <taxon>Bacteroidota</taxon>
        <taxon>Chitinophagia</taxon>
        <taxon>Chitinophagales</taxon>
        <taxon>Chitinophagaceae</taxon>
        <taxon>Lacibacter</taxon>
    </lineage>
</organism>
<dbReference type="AlphaFoldDB" id="A0A7G5XD35"/>
<dbReference type="Pfam" id="PF16561">
    <property type="entry name" value="AMPK1_CBM"/>
    <property type="match status" value="1"/>
</dbReference>
<dbReference type="Gene3D" id="3.90.226.10">
    <property type="entry name" value="2-enoyl-CoA Hydratase, Chain A, domain 1"/>
    <property type="match status" value="1"/>
</dbReference>
<dbReference type="EMBL" id="CP060007">
    <property type="protein sequence ID" value="QNA43388.1"/>
    <property type="molecule type" value="Genomic_DNA"/>
</dbReference>
<feature type="chain" id="PRO_5028803289" description="Tail specific protease domain-containing protein" evidence="1">
    <location>
        <begin position="21"/>
        <end position="434"/>
    </location>
</feature>
<evidence type="ECO:0000256" key="1">
    <source>
        <dbReference type="SAM" id="SignalP"/>
    </source>
</evidence>
<dbReference type="InterPro" id="IPR032640">
    <property type="entry name" value="AMPK1_CBM"/>
</dbReference>
<dbReference type="InterPro" id="IPR014756">
    <property type="entry name" value="Ig_E-set"/>
</dbReference>
<dbReference type="Gene3D" id="3.30.750.44">
    <property type="match status" value="1"/>
</dbReference>
<dbReference type="KEGG" id="lacs:H4075_15035"/>
<reference evidence="4" key="1">
    <citation type="submission" date="2020-08" db="EMBL/GenBank/DDBJ databases">
        <title>Lacibacter sp. S13-6-6 genome sequencing.</title>
        <authorList>
            <person name="Jin L."/>
        </authorList>
    </citation>
    <scope>NUCLEOTIDE SEQUENCE [LARGE SCALE GENOMIC DNA]</scope>
    <source>
        <strain evidence="4">S13-6-6</strain>
    </source>
</reference>
<protein>
    <recommendedName>
        <fullName evidence="2">Tail specific protease domain-containing protein</fullName>
    </recommendedName>
</protein>
<dbReference type="PANTHER" id="PTHR11261">
    <property type="entry name" value="INTERPHOTORECEPTOR RETINOID-BINDING PROTEIN"/>
    <property type="match status" value="1"/>
</dbReference>
<dbReference type="Pfam" id="PF11918">
    <property type="entry name" value="Peptidase_S41_N"/>
    <property type="match status" value="1"/>
</dbReference>
<dbReference type="SMART" id="SM00245">
    <property type="entry name" value="TSPc"/>
    <property type="match status" value="1"/>
</dbReference>
<dbReference type="RefSeq" id="WP_182801653.1">
    <property type="nucleotide sequence ID" value="NZ_CP060007.1"/>
</dbReference>
<dbReference type="InterPro" id="IPR005151">
    <property type="entry name" value="Tail-specific_protease"/>
</dbReference>
<feature type="signal peptide" evidence="1">
    <location>
        <begin position="1"/>
        <end position="20"/>
    </location>
</feature>
<evidence type="ECO:0000313" key="4">
    <source>
        <dbReference type="Proteomes" id="UP000515344"/>
    </source>
</evidence>
<evidence type="ECO:0000259" key="2">
    <source>
        <dbReference type="SMART" id="SM00245"/>
    </source>
</evidence>